<gene>
    <name evidence="3" type="ORF">S01H4_34488</name>
</gene>
<accession>X1C347</accession>
<comment type="caution">
    <text evidence="3">The sequence shown here is derived from an EMBL/GenBank/DDBJ whole genome shotgun (WGS) entry which is preliminary data.</text>
</comment>
<proteinExistence type="predicted"/>
<dbReference type="SUPFAM" id="SSF51556">
    <property type="entry name" value="Metallo-dependent hydrolases"/>
    <property type="match status" value="1"/>
</dbReference>
<evidence type="ECO:0000313" key="3">
    <source>
        <dbReference type="EMBL" id="GAG87792.1"/>
    </source>
</evidence>
<evidence type="ECO:0000256" key="1">
    <source>
        <dbReference type="ARBA" id="ARBA00023239"/>
    </source>
</evidence>
<dbReference type="AlphaFoldDB" id="X1C347"/>
<organism evidence="3">
    <name type="scientific">marine sediment metagenome</name>
    <dbReference type="NCBI Taxonomy" id="412755"/>
    <lineage>
        <taxon>unclassified sequences</taxon>
        <taxon>metagenomes</taxon>
        <taxon>ecological metagenomes</taxon>
    </lineage>
</organism>
<dbReference type="InterPro" id="IPR032466">
    <property type="entry name" value="Metal_Hydrolase"/>
</dbReference>
<reference evidence="3" key="1">
    <citation type="journal article" date="2014" name="Front. Microbiol.">
        <title>High frequency of phylogenetically diverse reductive dehalogenase-homologous genes in deep subseafloor sedimentary metagenomes.</title>
        <authorList>
            <person name="Kawai M."/>
            <person name="Futagami T."/>
            <person name="Toyoda A."/>
            <person name="Takaki Y."/>
            <person name="Nishi S."/>
            <person name="Hori S."/>
            <person name="Arai W."/>
            <person name="Tsubouchi T."/>
            <person name="Morono Y."/>
            <person name="Uchiyama I."/>
            <person name="Ito T."/>
            <person name="Fujiyama A."/>
            <person name="Inagaki F."/>
            <person name="Takami H."/>
        </authorList>
    </citation>
    <scope>NUCLEOTIDE SEQUENCE</scope>
    <source>
        <strain evidence="3">Expedition CK06-06</strain>
    </source>
</reference>
<feature type="domain" description="Amidohydrolase-related" evidence="2">
    <location>
        <begin position="15"/>
        <end position="215"/>
    </location>
</feature>
<name>X1C347_9ZZZZ</name>
<protein>
    <recommendedName>
        <fullName evidence="2">Amidohydrolase-related domain-containing protein</fullName>
    </recommendedName>
</protein>
<dbReference type="EMBL" id="BART01018252">
    <property type="protein sequence ID" value="GAG87792.1"/>
    <property type="molecule type" value="Genomic_DNA"/>
</dbReference>
<sequence>MLEFRKSLAMGGQLDHQDIIDIAKKAPERFYKVFWFNPKIRPEEEETDYKILEDHFKKGFCGVKIHSGIHSIKIPKDVIKLVSFMQEYDRDFIFYIHSTPKTPFFSGISTRDMAKLAKQFPNLRIIVGHAGFCMEYAIDVGISLKQYKNIFFETSCSVSFAILSLIRTVGHKRLLFGSDAPITSPIQIEIDKILTLPIPKEEMQDILYNNTENLLEKIK</sequence>
<dbReference type="GO" id="GO:0016787">
    <property type="term" value="F:hydrolase activity"/>
    <property type="evidence" value="ECO:0007669"/>
    <property type="project" value="InterPro"/>
</dbReference>
<keyword evidence="1" id="KW-0456">Lyase</keyword>
<evidence type="ECO:0000259" key="2">
    <source>
        <dbReference type="Pfam" id="PF04909"/>
    </source>
</evidence>
<dbReference type="InterPro" id="IPR032465">
    <property type="entry name" value="ACMSD"/>
</dbReference>
<dbReference type="Gene3D" id="3.20.20.140">
    <property type="entry name" value="Metal-dependent hydrolases"/>
    <property type="match status" value="1"/>
</dbReference>
<dbReference type="InterPro" id="IPR006680">
    <property type="entry name" value="Amidohydro-rel"/>
</dbReference>
<dbReference type="GO" id="GO:0016831">
    <property type="term" value="F:carboxy-lyase activity"/>
    <property type="evidence" value="ECO:0007669"/>
    <property type="project" value="InterPro"/>
</dbReference>
<dbReference type="Pfam" id="PF04909">
    <property type="entry name" value="Amidohydro_2"/>
    <property type="match status" value="1"/>
</dbReference>
<dbReference type="PANTHER" id="PTHR21240">
    <property type="entry name" value="2-AMINO-3-CARBOXYLMUCONATE-6-SEMIALDEHYDE DECARBOXYLASE"/>
    <property type="match status" value="1"/>
</dbReference>